<organism evidence="1 2">
    <name type="scientific">Clostridium beijerinckii</name>
    <name type="common">Clostridium MP</name>
    <dbReference type="NCBI Taxonomy" id="1520"/>
    <lineage>
        <taxon>Bacteria</taxon>
        <taxon>Bacillati</taxon>
        <taxon>Bacillota</taxon>
        <taxon>Clostridia</taxon>
        <taxon>Eubacteriales</taxon>
        <taxon>Clostridiaceae</taxon>
        <taxon>Clostridium</taxon>
    </lineage>
</organism>
<gene>
    <name evidence="1" type="ORF">LF65_01743</name>
</gene>
<dbReference type="RefSeq" id="WP_023976288.1">
    <property type="nucleotide sequence ID" value="NZ_BKAK01000003.1"/>
</dbReference>
<evidence type="ECO:0000313" key="1">
    <source>
        <dbReference type="EMBL" id="AJG98346.1"/>
    </source>
</evidence>
<reference evidence="2" key="1">
    <citation type="submission" date="2014-12" db="EMBL/GenBank/DDBJ databases">
        <title>Genome sequence of Clostridium beijerinckii strain 59B.</title>
        <authorList>
            <person name="Little G.T."/>
            <person name="Minton N.P."/>
        </authorList>
    </citation>
    <scope>NUCLEOTIDE SEQUENCE [LARGE SCALE GENOMIC DNA]</scope>
    <source>
        <strain evidence="2">59B</strain>
    </source>
</reference>
<dbReference type="GeneID" id="66344496"/>
<dbReference type="EMBL" id="CP010086">
    <property type="protein sequence ID" value="AJG98346.1"/>
    <property type="molecule type" value="Genomic_DNA"/>
</dbReference>
<protein>
    <submittedName>
        <fullName evidence="1">Uncharacterized protein</fullName>
    </submittedName>
</protein>
<dbReference type="AlphaFoldDB" id="A0A0B5QJF3"/>
<evidence type="ECO:0000313" key="2">
    <source>
        <dbReference type="Proteomes" id="UP000031866"/>
    </source>
</evidence>
<dbReference type="STRING" id="1520.LF65_01743"/>
<accession>A0A0B5QJF3</accession>
<name>A0A0B5QJF3_CLOBE</name>
<dbReference type="Proteomes" id="UP000031866">
    <property type="component" value="Chromosome"/>
</dbReference>
<dbReference type="KEGG" id="cbei:LF65_01743"/>
<sequence>METAIKSVGIFLLIYFSYYYVLRFIQSVFQGALSSINAGVAKFIYALSTPAHELAHLLVAILCLAKIEQVQLLPKGNRPGFIRSRVGSSMPFLISIKEFLIAIAPVIINIPLFIFIESKFVLKDKVADISRILDPRIIVSKEGIITIFLFLVLISGIAPSHEDFKGMIKGLIILSAVIFGLSFLTSRFLDMKWMNAKPILTVLLYYIELIVFVLIINAIIHYRNCFKITWIILISAIKHAFRKS</sequence>
<dbReference type="OrthoDB" id="1900932at2"/>
<proteinExistence type="predicted"/>